<sequence length="346" mass="37316">MTGERLNDVSGDVSGDVSSDVSDVSGEVSTAGATVAGDRVEPEAPVGAAVPRDEPGGQVDTKPRNNRAWFLVLPVVVSVAFTAVIPLMTVVNFSVQDIFSPTDRIFVGLDWFRAVTRDPEVHAAFVRTLLFSAQVLLLEIPLGVAIAVAMPRRGLGVPVALVLVALPLLIPWNVVGTIWQIFARGDIGLGGWTVNNVLGVNFNYTLDSTDAWITVLIMDVWHWTPLVALLAYAGLRSIPEPYFQAAQIDAASGWATFRHIQLPRLRGVLTIAILLRFMDSFMIYTEPFVVTGGGPGNATSFLSILLSKIAVGQFDLGPAGAFSLLYFLTVQIVSYVFFTVLTRTGR</sequence>
<feature type="transmembrane region" description="Helical" evidence="5">
    <location>
        <begin position="68"/>
        <end position="91"/>
    </location>
</feature>
<dbReference type="RefSeq" id="WP_204067040.1">
    <property type="nucleotide sequence ID" value="NZ_BOOJ01000047.1"/>
</dbReference>
<proteinExistence type="inferred from homology"/>
<dbReference type="Pfam" id="PF00528">
    <property type="entry name" value="BPD_transp_1"/>
    <property type="match status" value="1"/>
</dbReference>
<keyword evidence="3 5" id="KW-1133">Transmembrane helix</keyword>
<feature type="transmembrane region" description="Helical" evidence="5">
    <location>
        <begin position="267"/>
        <end position="285"/>
    </location>
</feature>
<dbReference type="PROSITE" id="PS50928">
    <property type="entry name" value="ABC_TM1"/>
    <property type="match status" value="1"/>
</dbReference>
<evidence type="ECO:0000256" key="1">
    <source>
        <dbReference type="ARBA" id="ARBA00004141"/>
    </source>
</evidence>
<feature type="domain" description="ABC transmembrane type-1" evidence="7">
    <location>
        <begin position="125"/>
        <end position="337"/>
    </location>
</feature>
<feature type="transmembrane region" description="Helical" evidence="5">
    <location>
        <begin position="211"/>
        <end position="235"/>
    </location>
</feature>
<keyword evidence="9" id="KW-1185">Reference proteome</keyword>
<name>A0A8J3SKT2_9ACTN</name>
<dbReference type="InterPro" id="IPR052730">
    <property type="entry name" value="Sugar_ABC_transporter"/>
</dbReference>
<feature type="transmembrane region" description="Helical" evidence="5">
    <location>
        <begin position="321"/>
        <end position="341"/>
    </location>
</feature>
<keyword evidence="2 5" id="KW-0812">Transmembrane</keyword>
<feature type="transmembrane region" description="Helical" evidence="5">
    <location>
        <begin position="157"/>
        <end position="182"/>
    </location>
</feature>
<dbReference type="CDD" id="cd06261">
    <property type="entry name" value="TM_PBP2"/>
    <property type="match status" value="1"/>
</dbReference>
<keyword evidence="4 5" id="KW-0472">Membrane</keyword>
<dbReference type="Gene3D" id="1.10.3720.10">
    <property type="entry name" value="MetI-like"/>
    <property type="match status" value="1"/>
</dbReference>
<comment type="caution">
    <text evidence="8">The sequence shown here is derived from an EMBL/GenBank/DDBJ whole genome shotgun (WGS) entry which is preliminary data.</text>
</comment>
<evidence type="ECO:0000313" key="8">
    <source>
        <dbReference type="EMBL" id="GIH94935.1"/>
    </source>
</evidence>
<evidence type="ECO:0000256" key="6">
    <source>
        <dbReference type="SAM" id="MobiDB-lite"/>
    </source>
</evidence>
<dbReference type="EMBL" id="BOOJ01000047">
    <property type="protein sequence ID" value="GIH94935.1"/>
    <property type="molecule type" value="Genomic_DNA"/>
</dbReference>
<evidence type="ECO:0000256" key="4">
    <source>
        <dbReference type="ARBA" id="ARBA00023136"/>
    </source>
</evidence>
<dbReference type="PANTHER" id="PTHR43759">
    <property type="entry name" value="TREHALOSE TRANSPORT SYSTEM PERMEASE PROTEIN SUGA"/>
    <property type="match status" value="1"/>
</dbReference>
<evidence type="ECO:0000256" key="3">
    <source>
        <dbReference type="ARBA" id="ARBA00022989"/>
    </source>
</evidence>
<dbReference type="GO" id="GO:0055085">
    <property type="term" value="P:transmembrane transport"/>
    <property type="evidence" value="ECO:0007669"/>
    <property type="project" value="InterPro"/>
</dbReference>
<feature type="region of interest" description="Disordered" evidence="6">
    <location>
        <begin position="1"/>
        <end position="59"/>
    </location>
</feature>
<protein>
    <submittedName>
        <fullName evidence="8">ABC transporter permease</fullName>
    </submittedName>
</protein>
<gene>
    <name evidence="8" type="ORF">Psi01_55650</name>
</gene>
<dbReference type="GO" id="GO:0005886">
    <property type="term" value="C:plasma membrane"/>
    <property type="evidence" value="ECO:0007669"/>
    <property type="project" value="UniProtKB-SubCell"/>
</dbReference>
<feature type="transmembrane region" description="Helical" evidence="5">
    <location>
        <begin position="129"/>
        <end position="150"/>
    </location>
</feature>
<evidence type="ECO:0000256" key="2">
    <source>
        <dbReference type="ARBA" id="ARBA00022692"/>
    </source>
</evidence>
<organism evidence="8 9">
    <name type="scientific">Planobispora siamensis</name>
    <dbReference type="NCBI Taxonomy" id="936338"/>
    <lineage>
        <taxon>Bacteria</taxon>
        <taxon>Bacillati</taxon>
        <taxon>Actinomycetota</taxon>
        <taxon>Actinomycetes</taxon>
        <taxon>Streptosporangiales</taxon>
        <taxon>Streptosporangiaceae</taxon>
        <taxon>Planobispora</taxon>
    </lineage>
</organism>
<evidence type="ECO:0000313" key="9">
    <source>
        <dbReference type="Proteomes" id="UP000619788"/>
    </source>
</evidence>
<dbReference type="PANTHER" id="PTHR43759:SF1">
    <property type="entry name" value="GLUCOSE IMPORT SYSTEM PERMEASE PROTEIN GLCT"/>
    <property type="match status" value="1"/>
</dbReference>
<feature type="compositionally biased region" description="Low complexity" evidence="6">
    <location>
        <begin position="8"/>
        <end position="29"/>
    </location>
</feature>
<dbReference type="AlphaFoldDB" id="A0A8J3SKT2"/>
<accession>A0A8J3SKT2</accession>
<dbReference type="Proteomes" id="UP000619788">
    <property type="component" value="Unassembled WGS sequence"/>
</dbReference>
<reference evidence="8 9" key="1">
    <citation type="submission" date="2021-01" db="EMBL/GenBank/DDBJ databases">
        <title>Whole genome shotgun sequence of Planobispora siamensis NBRC 107568.</title>
        <authorList>
            <person name="Komaki H."/>
            <person name="Tamura T."/>
        </authorList>
    </citation>
    <scope>NUCLEOTIDE SEQUENCE [LARGE SCALE GENOMIC DNA]</scope>
    <source>
        <strain evidence="8 9">NBRC 107568</strain>
    </source>
</reference>
<dbReference type="SUPFAM" id="SSF161098">
    <property type="entry name" value="MetI-like"/>
    <property type="match status" value="1"/>
</dbReference>
<dbReference type="InterPro" id="IPR035906">
    <property type="entry name" value="MetI-like_sf"/>
</dbReference>
<evidence type="ECO:0000256" key="5">
    <source>
        <dbReference type="RuleBase" id="RU363032"/>
    </source>
</evidence>
<evidence type="ECO:0000259" key="7">
    <source>
        <dbReference type="PROSITE" id="PS50928"/>
    </source>
</evidence>
<dbReference type="InterPro" id="IPR000515">
    <property type="entry name" value="MetI-like"/>
</dbReference>
<comment type="subcellular location">
    <subcellularLocation>
        <location evidence="5">Cell membrane</location>
        <topology evidence="5">Multi-pass membrane protein</topology>
    </subcellularLocation>
    <subcellularLocation>
        <location evidence="1">Membrane</location>
        <topology evidence="1">Multi-pass membrane protein</topology>
    </subcellularLocation>
</comment>
<keyword evidence="5" id="KW-0813">Transport</keyword>
<comment type="similarity">
    <text evidence="5">Belongs to the binding-protein-dependent transport system permease family.</text>
</comment>